<gene>
    <name evidence="2" type="ORF">COCCADRAFT_83662</name>
</gene>
<keyword evidence="3" id="KW-1185">Reference proteome</keyword>
<feature type="compositionally biased region" description="Basic and acidic residues" evidence="1">
    <location>
        <begin position="1"/>
        <end position="13"/>
    </location>
</feature>
<evidence type="ECO:0000256" key="1">
    <source>
        <dbReference type="SAM" id="MobiDB-lite"/>
    </source>
</evidence>
<dbReference type="GeneID" id="19151619"/>
<protein>
    <submittedName>
        <fullName evidence="2">Uncharacterized protein</fullName>
    </submittedName>
</protein>
<reference evidence="2 3" key="1">
    <citation type="journal article" date="2013" name="PLoS Genet.">
        <title>Comparative genome structure, secondary metabolite, and effector coding capacity across Cochliobolus pathogens.</title>
        <authorList>
            <person name="Condon B.J."/>
            <person name="Leng Y."/>
            <person name="Wu D."/>
            <person name="Bushley K.E."/>
            <person name="Ohm R.A."/>
            <person name="Otillar R."/>
            <person name="Martin J."/>
            <person name="Schackwitz W."/>
            <person name="Grimwood J."/>
            <person name="MohdZainudin N."/>
            <person name="Xue C."/>
            <person name="Wang R."/>
            <person name="Manning V.A."/>
            <person name="Dhillon B."/>
            <person name="Tu Z.J."/>
            <person name="Steffenson B.J."/>
            <person name="Salamov A."/>
            <person name="Sun H."/>
            <person name="Lowry S."/>
            <person name="LaButti K."/>
            <person name="Han J."/>
            <person name="Copeland A."/>
            <person name="Lindquist E."/>
            <person name="Barry K."/>
            <person name="Schmutz J."/>
            <person name="Baker S.E."/>
            <person name="Ciuffetti L.M."/>
            <person name="Grigoriev I.V."/>
            <person name="Zhong S."/>
            <person name="Turgeon B.G."/>
        </authorList>
    </citation>
    <scope>NUCLEOTIDE SEQUENCE [LARGE SCALE GENOMIC DNA]</scope>
    <source>
        <strain evidence="2 3">26-R-13</strain>
    </source>
</reference>
<proteinExistence type="predicted"/>
<name>W6YKL2_COCC2</name>
<dbReference type="EMBL" id="KI964544">
    <property type="protein sequence ID" value="EUC38240.1"/>
    <property type="molecule type" value="Genomic_DNA"/>
</dbReference>
<evidence type="ECO:0000313" key="2">
    <source>
        <dbReference type="EMBL" id="EUC38240.1"/>
    </source>
</evidence>
<evidence type="ECO:0000313" key="3">
    <source>
        <dbReference type="Proteomes" id="UP000053841"/>
    </source>
</evidence>
<accession>W6YKL2</accession>
<feature type="non-terminal residue" evidence="2">
    <location>
        <position position="1"/>
    </location>
</feature>
<sequence length="114" mass="12262">KSLTKKEKQEKDSPIPQSPSSSPSPSSHLISTHNSHWIPKPNPTLLYPVPSPPTITTHTPGKASLPPLHHPNQTKTTHYNMHLANPYCSSRSHPRIPSYSGFVGGRTAGAGGCV</sequence>
<dbReference type="RefSeq" id="XP_007707532.1">
    <property type="nucleotide sequence ID" value="XM_007709342.1"/>
</dbReference>
<dbReference type="HOGENOM" id="CLU_2126869_0_0_1"/>
<feature type="region of interest" description="Disordered" evidence="1">
    <location>
        <begin position="1"/>
        <end position="75"/>
    </location>
</feature>
<dbReference type="KEGG" id="bze:COCCADRAFT_83662"/>
<organism evidence="2 3">
    <name type="scientific">Cochliobolus carbonum (strain 26-R-13)</name>
    <name type="common">Maize leaf spot fungus</name>
    <name type="synonym">Bipolaris zeicola</name>
    <dbReference type="NCBI Taxonomy" id="930089"/>
    <lineage>
        <taxon>Eukaryota</taxon>
        <taxon>Fungi</taxon>
        <taxon>Dikarya</taxon>
        <taxon>Ascomycota</taxon>
        <taxon>Pezizomycotina</taxon>
        <taxon>Dothideomycetes</taxon>
        <taxon>Pleosporomycetidae</taxon>
        <taxon>Pleosporales</taxon>
        <taxon>Pleosporineae</taxon>
        <taxon>Pleosporaceae</taxon>
        <taxon>Bipolaris</taxon>
    </lineage>
</organism>
<dbReference type="AlphaFoldDB" id="W6YKL2"/>
<dbReference type="Proteomes" id="UP000053841">
    <property type="component" value="Unassembled WGS sequence"/>
</dbReference>
<feature type="compositionally biased region" description="Low complexity" evidence="1">
    <location>
        <begin position="14"/>
        <end position="27"/>
    </location>
</feature>